<sequence>MDDIVRTQGLTDEEAYVLCSVAGNLKVSEIVDEPNYVVSMTLPRNAFTRF</sequence>
<accession>T1CGJ0</accession>
<dbReference type="AlphaFoldDB" id="T1CGJ0"/>
<reference evidence="1" key="1">
    <citation type="submission" date="2013-08" db="EMBL/GenBank/DDBJ databases">
        <authorList>
            <person name="Mendez C."/>
            <person name="Richter M."/>
            <person name="Ferrer M."/>
            <person name="Sanchez J."/>
        </authorList>
    </citation>
    <scope>NUCLEOTIDE SEQUENCE</scope>
</reference>
<dbReference type="SUPFAM" id="SSF141130">
    <property type="entry name" value="Acetamidase/Formamidase-like"/>
    <property type="match status" value="1"/>
</dbReference>
<dbReference type="Gene3D" id="3.10.28.20">
    <property type="entry name" value="Acetamidase/Formamidase-like domains"/>
    <property type="match status" value="1"/>
</dbReference>
<comment type="caution">
    <text evidence="1">The sequence shown here is derived from an EMBL/GenBank/DDBJ whole genome shotgun (WGS) entry which is preliminary data.</text>
</comment>
<evidence type="ECO:0000313" key="1">
    <source>
        <dbReference type="EMBL" id="EQD66200.1"/>
    </source>
</evidence>
<name>T1CGJ0_9ZZZZ</name>
<dbReference type="GO" id="GO:0016811">
    <property type="term" value="F:hydrolase activity, acting on carbon-nitrogen (but not peptide) bonds, in linear amides"/>
    <property type="evidence" value="ECO:0007669"/>
    <property type="project" value="InterPro"/>
</dbReference>
<proteinExistence type="predicted"/>
<gene>
    <name evidence="1" type="ORF">B1B_06221</name>
</gene>
<dbReference type="Pfam" id="PF03069">
    <property type="entry name" value="FmdA_AmdA"/>
    <property type="match status" value="1"/>
</dbReference>
<reference evidence="1" key="2">
    <citation type="journal article" date="2014" name="ISME J.">
        <title>Microbial stratification in low pH oxic and suboxic macroscopic growths along an acid mine drainage.</title>
        <authorList>
            <person name="Mendez-Garcia C."/>
            <person name="Mesa V."/>
            <person name="Sprenger R.R."/>
            <person name="Richter M."/>
            <person name="Diez M.S."/>
            <person name="Solano J."/>
            <person name="Bargiela R."/>
            <person name="Golyshina O.V."/>
            <person name="Manteca A."/>
            <person name="Ramos J.L."/>
            <person name="Gallego J.R."/>
            <person name="Llorente I."/>
            <person name="Martins Dos Santos V.A."/>
            <person name="Jensen O.N."/>
            <person name="Pelaez A.I."/>
            <person name="Sanchez J."/>
            <person name="Ferrer M."/>
        </authorList>
    </citation>
    <scope>NUCLEOTIDE SEQUENCE</scope>
</reference>
<dbReference type="EMBL" id="AUZY01003961">
    <property type="protein sequence ID" value="EQD66200.1"/>
    <property type="molecule type" value="Genomic_DNA"/>
</dbReference>
<dbReference type="InterPro" id="IPR004304">
    <property type="entry name" value="FmdA_AmdA"/>
</dbReference>
<organism evidence="1">
    <name type="scientific">mine drainage metagenome</name>
    <dbReference type="NCBI Taxonomy" id="410659"/>
    <lineage>
        <taxon>unclassified sequences</taxon>
        <taxon>metagenomes</taxon>
        <taxon>ecological metagenomes</taxon>
    </lineage>
</organism>
<protein>
    <submittedName>
        <fullName evidence="1">Uncharacterized protein</fullName>
    </submittedName>
</protein>